<dbReference type="AlphaFoldDB" id="A0A9Q1V050"/>
<name>A0A9Q1V050_CLOBO</name>
<dbReference type="RefSeq" id="WP_013724664.1">
    <property type="nucleotide sequence ID" value="NZ_LGVO01000020.1"/>
</dbReference>
<accession>A0A9Q1V050</accession>
<reference evidence="1 2" key="1">
    <citation type="submission" date="2015-07" db="EMBL/GenBank/DDBJ databases">
        <title>Draft genome sequences of 17 French Clostridium botulinum group III.</title>
        <authorList>
            <person name="Woudstra C."/>
            <person name="Le Marechal C."/>
            <person name="Souillard R."/>
            <person name="Bayon-Auboyer M.-H."/>
            <person name="Dessouter D."/>
            <person name="Fach P."/>
        </authorList>
    </citation>
    <scope>NUCLEOTIDE SEQUENCE [LARGE SCALE GENOMIC DNA]</scope>
    <source>
        <strain evidence="1 2">12LNRI-CD</strain>
    </source>
</reference>
<sequence length="62" mass="7148">MNDNRSNEVTFININLIIEPKLNCYLGGQKRLNIKLSTTNSEKVFLSYNKNNIEVNKSNSEE</sequence>
<evidence type="ECO:0000313" key="2">
    <source>
        <dbReference type="Proteomes" id="UP000037540"/>
    </source>
</evidence>
<gene>
    <name evidence="1" type="ORF">ADU74_01775</name>
</gene>
<protein>
    <submittedName>
        <fullName evidence="1">Uncharacterized protein</fullName>
    </submittedName>
</protein>
<organism evidence="1 2">
    <name type="scientific">Clostridium botulinum</name>
    <dbReference type="NCBI Taxonomy" id="1491"/>
    <lineage>
        <taxon>Bacteria</taxon>
        <taxon>Bacillati</taxon>
        <taxon>Bacillota</taxon>
        <taxon>Clostridia</taxon>
        <taxon>Eubacteriales</taxon>
        <taxon>Clostridiaceae</taxon>
        <taxon>Clostridium</taxon>
    </lineage>
</organism>
<comment type="caution">
    <text evidence="1">The sequence shown here is derived from an EMBL/GenBank/DDBJ whole genome shotgun (WGS) entry which is preliminary data.</text>
</comment>
<proteinExistence type="predicted"/>
<dbReference type="EMBL" id="LGVR01000006">
    <property type="protein sequence ID" value="KOA90017.1"/>
    <property type="molecule type" value="Genomic_DNA"/>
</dbReference>
<evidence type="ECO:0000313" key="1">
    <source>
        <dbReference type="EMBL" id="KOA90017.1"/>
    </source>
</evidence>
<dbReference type="Proteomes" id="UP000037540">
    <property type="component" value="Unassembled WGS sequence"/>
</dbReference>